<feature type="compositionally biased region" description="Basic and acidic residues" evidence="2">
    <location>
        <begin position="536"/>
        <end position="546"/>
    </location>
</feature>
<feature type="compositionally biased region" description="Basic residues" evidence="2">
    <location>
        <begin position="321"/>
        <end position="424"/>
    </location>
</feature>
<dbReference type="InterPro" id="IPR052225">
    <property type="entry name" value="Ser/Arg_repetitive_matrix"/>
</dbReference>
<dbReference type="SUPFAM" id="SSF101233">
    <property type="entry name" value="PWI domain"/>
    <property type="match status" value="1"/>
</dbReference>
<feature type="compositionally biased region" description="Polar residues" evidence="2">
    <location>
        <begin position="210"/>
        <end position="233"/>
    </location>
</feature>
<feature type="compositionally biased region" description="Basic residues" evidence="2">
    <location>
        <begin position="799"/>
        <end position="808"/>
    </location>
</feature>
<organism evidence="3 4">
    <name type="scientific">Lupinus albus</name>
    <name type="common">White lupine</name>
    <name type="synonym">Lupinus termis</name>
    <dbReference type="NCBI Taxonomy" id="3870"/>
    <lineage>
        <taxon>Eukaryota</taxon>
        <taxon>Viridiplantae</taxon>
        <taxon>Streptophyta</taxon>
        <taxon>Embryophyta</taxon>
        <taxon>Tracheophyta</taxon>
        <taxon>Spermatophyta</taxon>
        <taxon>Magnoliopsida</taxon>
        <taxon>eudicotyledons</taxon>
        <taxon>Gunneridae</taxon>
        <taxon>Pentapetalae</taxon>
        <taxon>rosids</taxon>
        <taxon>fabids</taxon>
        <taxon>Fabales</taxon>
        <taxon>Fabaceae</taxon>
        <taxon>Papilionoideae</taxon>
        <taxon>50 kb inversion clade</taxon>
        <taxon>genistoids sensu lato</taxon>
        <taxon>core genistoids</taxon>
        <taxon>Genisteae</taxon>
        <taxon>Lupinus</taxon>
    </lineage>
</organism>
<feature type="compositionally biased region" description="Polar residues" evidence="2">
    <location>
        <begin position="563"/>
        <end position="573"/>
    </location>
</feature>
<feature type="compositionally biased region" description="Polar residues" evidence="2">
    <location>
        <begin position="506"/>
        <end position="516"/>
    </location>
</feature>
<name>A0A6A5PS71_LUPAL</name>
<dbReference type="AlphaFoldDB" id="A0A6A5PS71"/>
<feature type="coiled-coil region" evidence="1">
    <location>
        <begin position="123"/>
        <end position="150"/>
    </location>
</feature>
<evidence type="ECO:0000313" key="4">
    <source>
        <dbReference type="Proteomes" id="UP000447434"/>
    </source>
</evidence>
<feature type="compositionally biased region" description="Basic and acidic residues" evidence="2">
    <location>
        <begin position="744"/>
        <end position="754"/>
    </location>
</feature>
<feature type="compositionally biased region" description="Low complexity" evidence="2">
    <location>
        <begin position="282"/>
        <end position="305"/>
    </location>
</feature>
<comment type="caution">
    <text evidence="3">The sequence shown here is derived from an EMBL/GenBank/DDBJ whole genome shotgun (WGS) entry which is preliminary data.</text>
</comment>
<proteinExistence type="predicted"/>
<evidence type="ECO:0000256" key="1">
    <source>
        <dbReference type="SAM" id="Coils"/>
    </source>
</evidence>
<dbReference type="PROSITE" id="PS51025">
    <property type="entry name" value="PWI"/>
    <property type="match status" value="1"/>
</dbReference>
<keyword evidence="4" id="KW-1185">Reference proteome</keyword>
<accession>A0A6A5PS71</accession>
<keyword evidence="1" id="KW-0175">Coiled coil</keyword>
<dbReference type="GO" id="GO:0048024">
    <property type="term" value="P:regulation of mRNA splicing, via spliceosome"/>
    <property type="evidence" value="ECO:0007669"/>
    <property type="project" value="TreeGrafter"/>
</dbReference>
<dbReference type="GO" id="GO:0005681">
    <property type="term" value="C:spliceosomal complex"/>
    <property type="evidence" value="ECO:0007669"/>
    <property type="project" value="TreeGrafter"/>
</dbReference>
<feature type="compositionally biased region" description="Basic and acidic residues" evidence="2">
    <location>
        <begin position="776"/>
        <end position="786"/>
    </location>
</feature>
<feature type="compositionally biased region" description="Basic and acidic residues" evidence="2">
    <location>
        <begin position="665"/>
        <end position="685"/>
    </location>
</feature>
<evidence type="ECO:0000313" key="3">
    <source>
        <dbReference type="EMBL" id="KAE9620474.1"/>
    </source>
</evidence>
<feature type="compositionally biased region" description="Basic residues" evidence="2">
    <location>
        <begin position="830"/>
        <end position="843"/>
    </location>
</feature>
<feature type="compositionally biased region" description="Basic and acidic residues" evidence="2">
    <location>
        <begin position="693"/>
        <end position="713"/>
    </location>
</feature>
<dbReference type="EMBL" id="WOCE01000001">
    <property type="protein sequence ID" value="KAE9620474.1"/>
    <property type="molecule type" value="Genomic_DNA"/>
</dbReference>
<dbReference type="InterPro" id="IPR002483">
    <property type="entry name" value="PWI_dom"/>
</dbReference>
<sequence length="917" mass="106463">MSGGFFRGTSADQDTRFSNKQAKLLKSQKFPPELEHLVDMNKVNMEVMKPWIAKRVTELLGFEDEVLINFIHGLLDKKEANGKEVQIQITGFMEKNTGKFMKELWTLLLSAQKNASGIPQQFLDAKEEELRKKKAENDRITSEIQKKKDIEGREIMEERLTRLAAGLDMKINDTASDSTVKPRDSGQYIHDGKDSDKRNGVRARNRVSRSPHSPAVSTSPHRVSPSTSMSKSFSNSRSYSGGRHRSRSISRSPNAQGRSVSSEKIRHSPRRQSISPRRRSPWRSYRGGYLRRSSRSRSNYRSPSPIQRRMHSPYFRDSPFHRRRTPSPIKRHRSPSPARRHRSPPPARRHGSPPPARRHRSPPPARRHRSPPPARRHRSPPPAHRHRSPPPARRHRSPPPARRHRSPSPLHRPRSPPPMRRRRSPSPVHGRSPVMQGRSPSPVRRPPTRVWRRSDSPMQSPSPIRRRYGSRSPRRRSPSPLRRRLPVSGKKRSPSPSPRRSLSPDEWSSQSPTRHVSPSPLRRNYPRRQRNSPFRVQEKLSPEIHQHSRPLQPGQRDKDSKASLLNSEDSMSTPEKLPVRPVSPQARSRTSSEDRSLPKSPRQRRERLTDERGSSPPKKPRSQKPSHDSPEKSKGAEETYYYRESRHLKTTSPQRNSKYASSVSKQKDSPAKFHDEDEFSPERATGHLAPKYRHYDSIDQRKKTREIKRDRTPGEGAESPAQQKSPMNTEILSSKKPRQTYAADIKKPDDKDHSLSNYAKNSDRGHKSEATQGLVRKVDHVNHDASYDSVSEESDKNRKDRRKHKRSEKKFVSSDEDYSSDSELEDRKEAKRKKREGKKRRKEEKRQRREERRHRREERRAEKLRVKGRPDYISEDEEAERLDRNDNEETLSEQKKLEIELRNKALESLKAKRGMDN</sequence>
<feature type="compositionally biased region" description="Basic residues" evidence="2">
    <location>
        <begin position="464"/>
        <end position="493"/>
    </location>
</feature>
<feature type="compositionally biased region" description="Acidic residues" evidence="2">
    <location>
        <begin position="814"/>
        <end position="824"/>
    </location>
</feature>
<feature type="compositionally biased region" description="Basic residues" evidence="2">
    <location>
        <begin position="200"/>
        <end position="209"/>
    </location>
</feature>
<dbReference type="InterPro" id="IPR036483">
    <property type="entry name" value="PWI_dom_sf"/>
</dbReference>
<reference evidence="4" key="1">
    <citation type="journal article" date="2020" name="Nat. Commun.">
        <title>Genome sequence of the cluster root forming white lupin.</title>
        <authorList>
            <person name="Hufnagel B."/>
            <person name="Marques A."/>
            <person name="Soriano A."/>
            <person name="Marques L."/>
            <person name="Divol F."/>
            <person name="Doumas P."/>
            <person name="Sallet E."/>
            <person name="Mancinotti D."/>
            <person name="Carrere S."/>
            <person name="Marande W."/>
            <person name="Arribat S."/>
            <person name="Keller J."/>
            <person name="Huneau C."/>
            <person name="Blein T."/>
            <person name="Aime D."/>
            <person name="Laguerre M."/>
            <person name="Taylor J."/>
            <person name="Schubert V."/>
            <person name="Nelson M."/>
            <person name="Geu-Flores F."/>
            <person name="Crespi M."/>
            <person name="Gallardo-Guerrero K."/>
            <person name="Delaux P.-M."/>
            <person name="Salse J."/>
            <person name="Berges H."/>
            <person name="Guyot R."/>
            <person name="Gouzy J."/>
            <person name="Peret B."/>
        </authorList>
    </citation>
    <scope>NUCLEOTIDE SEQUENCE [LARGE SCALE GENOMIC DNA]</scope>
    <source>
        <strain evidence="4">cv. Amiga</strain>
    </source>
</reference>
<dbReference type="PANTHER" id="PTHR23148">
    <property type="entry name" value="SERINE/ARGININE REGULATED NUCLEAR MATRIX PROTEIN"/>
    <property type="match status" value="1"/>
</dbReference>
<feature type="compositionally biased region" description="Polar residues" evidence="2">
    <location>
        <begin position="650"/>
        <end position="664"/>
    </location>
</feature>
<feature type="compositionally biased region" description="Basic and acidic residues" evidence="2">
    <location>
        <begin position="858"/>
        <end position="872"/>
    </location>
</feature>
<feature type="compositionally biased region" description="Polar residues" evidence="2">
    <location>
        <begin position="720"/>
        <end position="732"/>
    </location>
</feature>
<gene>
    <name evidence="3" type="ORF">Lalb_Chr01g0003471</name>
</gene>
<dbReference type="OrthoDB" id="163257at2759"/>
<feature type="compositionally biased region" description="Basic and acidic residues" evidence="2">
    <location>
        <begin position="625"/>
        <end position="647"/>
    </location>
</feature>
<feature type="compositionally biased region" description="Basic and acidic residues" evidence="2">
    <location>
        <begin position="180"/>
        <end position="199"/>
    </location>
</feature>
<dbReference type="Pfam" id="PF01480">
    <property type="entry name" value="PWI"/>
    <property type="match status" value="1"/>
</dbReference>
<dbReference type="SMART" id="SM00311">
    <property type="entry name" value="PWI"/>
    <property type="match status" value="1"/>
</dbReference>
<feature type="region of interest" description="Disordered" evidence="2">
    <location>
        <begin position="174"/>
        <end position="895"/>
    </location>
</feature>
<dbReference type="Proteomes" id="UP000447434">
    <property type="component" value="Chromosome 1"/>
</dbReference>
<protein>
    <submittedName>
        <fullName evidence="3">Putative PWI domain-containing protein</fullName>
    </submittedName>
</protein>
<evidence type="ECO:0000256" key="2">
    <source>
        <dbReference type="SAM" id="MobiDB-lite"/>
    </source>
</evidence>
<feature type="compositionally biased region" description="Basic and acidic residues" evidence="2">
    <location>
        <begin position="881"/>
        <end position="895"/>
    </location>
</feature>
<dbReference type="PANTHER" id="PTHR23148:SF0">
    <property type="entry name" value="SERINE_ARGININE REPETITIVE MATRIX PROTEIN 1"/>
    <property type="match status" value="1"/>
</dbReference>
<dbReference type="GO" id="GO:0003723">
    <property type="term" value="F:RNA binding"/>
    <property type="evidence" value="ECO:0007669"/>
    <property type="project" value="TreeGrafter"/>
</dbReference>
<dbReference type="Gene3D" id="1.20.1390.10">
    <property type="entry name" value="PWI domain"/>
    <property type="match status" value="1"/>
</dbReference>